<feature type="non-terminal residue" evidence="1">
    <location>
        <position position="1"/>
    </location>
</feature>
<organism evidence="1 2">
    <name type="scientific">Coemansia furcata</name>
    <dbReference type="NCBI Taxonomy" id="417177"/>
    <lineage>
        <taxon>Eukaryota</taxon>
        <taxon>Fungi</taxon>
        <taxon>Fungi incertae sedis</taxon>
        <taxon>Zoopagomycota</taxon>
        <taxon>Kickxellomycotina</taxon>
        <taxon>Kickxellomycetes</taxon>
        <taxon>Kickxellales</taxon>
        <taxon>Kickxellaceae</taxon>
        <taxon>Coemansia</taxon>
    </lineage>
</organism>
<name>A0ACC1LA13_9FUNG</name>
<gene>
    <name evidence="1" type="ORF">H4S07_004455</name>
</gene>
<dbReference type="EMBL" id="JANBUP010001808">
    <property type="protein sequence ID" value="KAJ2803442.1"/>
    <property type="molecule type" value="Genomic_DNA"/>
</dbReference>
<sequence length="558" mass="58802">LEHILSPRLGGVVSVGAVAAGESSSVADVGGSALIQSAWVSSQMPHVLYGDPGPAVLWDRLLARFEAEYVQRAAARIEDAVGRCFPPPPPPGLLDAQEAWANQKPRGDVGGSSAAASPAVDLMAGGAPPSRKLVAGVVRSITTELEMAKSDTRLCAAVANAAATAVASFIAASDAKLAAIVAANLGKLRLAESLSTFCVGLSNAAESLRSGLAALRESEYGGSDSLGSPLLSMAVAASTRLRQLQSDSSRHRRHRSLISLPSSPRSGSVTSFAADSSGLLSSMAAIVRDVLDTCEHDLLSLIGRQTAMLLDAADTMITESIISIGTMASSSDDQMAPPFEAPMQWLQTQVLEPLETDCCRRPVAAMVDRYLSLYARVVCLTFPLSEAAKLRLTAEVTQFEFACSQLVTASASKGGGATAAPKLADVGRSYRALRLVRPLLFTDVAELLTIVQGTHVVDRSLAWSDLPVFDLVDHILCRAATELGDGAMKSAMPYAILGWSKRQWIEELASYDSADAKRFNAQRTDVRLVLSQSLDQLLATSPSGLTQLLQAAKDTLTR</sequence>
<accession>A0ACC1LA13</accession>
<comment type="caution">
    <text evidence="1">The sequence shown here is derived from an EMBL/GenBank/DDBJ whole genome shotgun (WGS) entry which is preliminary data.</text>
</comment>
<dbReference type="Proteomes" id="UP001140096">
    <property type="component" value="Unassembled WGS sequence"/>
</dbReference>
<proteinExistence type="predicted"/>
<evidence type="ECO:0000313" key="1">
    <source>
        <dbReference type="EMBL" id="KAJ2803442.1"/>
    </source>
</evidence>
<evidence type="ECO:0000313" key="2">
    <source>
        <dbReference type="Proteomes" id="UP001140096"/>
    </source>
</evidence>
<protein>
    <submittedName>
        <fullName evidence="1">Uncharacterized protein</fullName>
    </submittedName>
</protein>
<reference evidence="1" key="1">
    <citation type="submission" date="2022-07" db="EMBL/GenBank/DDBJ databases">
        <title>Phylogenomic reconstructions and comparative analyses of Kickxellomycotina fungi.</title>
        <authorList>
            <person name="Reynolds N.K."/>
            <person name="Stajich J.E."/>
            <person name="Barry K."/>
            <person name="Grigoriev I.V."/>
            <person name="Crous P."/>
            <person name="Smith M.E."/>
        </authorList>
    </citation>
    <scope>NUCLEOTIDE SEQUENCE</scope>
    <source>
        <strain evidence="1">CBS 102833</strain>
    </source>
</reference>
<keyword evidence="2" id="KW-1185">Reference proteome</keyword>